<dbReference type="AlphaFoldDB" id="Q4FSZ3"/>
<dbReference type="EMBL" id="CP000082">
    <property type="protein sequence ID" value="AAZ18865.1"/>
    <property type="molecule type" value="Genomic_DNA"/>
</dbReference>
<dbReference type="STRING" id="259536.Psyc_1012"/>
<evidence type="ECO:0000313" key="1">
    <source>
        <dbReference type="EMBL" id="AAZ18865.1"/>
    </source>
</evidence>
<keyword evidence="2" id="KW-1185">Reference proteome</keyword>
<name>Q4FSZ3_PSYA2</name>
<gene>
    <name evidence="1" type="ordered locus">Psyc_1012</name>
</gene>
<proteinExistence type="predicted"/>
<dbReference type="Proteomes" id="UP000000546">
    <property type="component" value="Chromosome"/>
</dbReference>
<dbReference type="RefSeq" id="WP_011280287.1">
    <property type="nucleotide sequence ID" value="NC_007204.1"/>
</dbReference>
<protein>
    <submittedName>
        <fullName evidence="1">Uncharacterized protein</fullName>
    </submittedName>
</protein>
<sequence>MNTITIKEYDTLRISGEYQSNDGSPLSLEGLNIQATMRSMNNQYSHILGIEMSDIAQGRFVLTSPEQHFVPTLYKVDVSFLETATGIRVTNHETFNVKVLHSVTVPSGVVL</sequence>
<accession>Q4FSZ3</accession>
<evidence type="ECO:0000313" key="2">
    <source>
        <dbReference type="Proteomes" id="UP000000546"/>
    </source>
</evidence>
<reference evidence="1 2" key="1">
    <citation type="journal article" date="2010" name="Appl. Environ. Microbiol.">
        <title>The genome sequence of Psychrobacter arcticus 273-4, a psychroactive Siberian permafrost bacterium, reveals mechanisms for adaptation to low-temperature growth.</title>
        <authorList>
            <person name="Ayala-del-Rio H.L."/>
            <person name="Chain P.S."/>
            <person name="Grzymski J.J."/>
            <person name="Ponder M.A."/>
            <person name="Ivanova N."/>
            <person name="Bergholz P.W."/>
            <person name="Di Bartolo G."/>
            <person name="Hauser L."/>
            <person name="Land M."/>
            <person name="Bakermans C."/>
            <person name="Rodrigues D."/>
            <person name="Klappenbach J."/>
            <person name="Zarka D."/>
            <person name="Larimer F."/>
            <person name="Richardson P."/>
            <person name="Murray A."/>
            <person name="Thomashow M."/>
            <person name="Tiedje J.M."/>
        </authorList>
    </citation>
    <scope>NUCLEOTIDE SEQUENCE [LARGE SCALE GENOMIC DNA]</scope>
    <source>
        <strain evidence="2">DSM 17307 / VKM B-2377 / 273-4</strain>
    </source>
</reference>
<dbReference type="HOGENOM" id="CLU_2156259_0_0_6"/>
<dbReference type="KEGG" id="par:Psyc_1012"/>
<organism evidence="1 2">
    <name type="scientific">Psychrobacter arcticus (strain DSM 17307 / VKM B-2377 / 273-4)</name>
    <dbReference type="NCBI Taxonomy" id="259536"/>
    <lineage>
        <taxon>Bacteria</taxon>
        <taxon>Pseudomonadati</taxon>
        <taxon>Pseudomonadota</taxon>
        <taxon>Gammaproteobacteria</taxon>
        <taxon>Moraxellales</taxon>
        <taxon>Moraxellaceae</taxon>
        <taxon>Psychrobacter</taxon>
    </lineage>
</organism>